<sequence length="203" mass="23377">MDKAKLEHDRKIRKFEYKVGDYVLTDHPKLKKGHSHGLAHKYYGPFVIVGINENKVDYFIRLASSPRSKIKQIHKNRLKFYFHSGPSLETIKEEHEDEPVQSHKRKYRKDPNNPRWTKSSTNPRITVNSSDAESCSSTESSSASLTENEEIQTNSKRLSNHSDSSSNGSQIKILKKTKPDASQSKIVRRSSRIVKPPERLTYN</sequence>
<feature type="compositionally biased region" description="Low complexity" evidence="1">
    <location>
        <begin position="154"/>
        <end position="169"/>
    </location>
</feature>
<dbReference type="OrthoDB" id="10191171at2759"/>
<proteinExistence type="predicted"/>
<organism evidence="2 3">
    <name type="scientific">Brachionus plicatilis</name>
    <name type="common">Marine rotifer</name>
    <name type="synonym">Brachionus muelleri</name>
    <dbReference type="NCBI Taxonomy" id="10195"/>
    <lineage>
        <taxon>Eukaryota</taxon>
        <taxon>Metazoa</taxon>
        <taxon>Spiralia</taxon>
        <taxon>Gnathifera</taxon>
        <taxon>Rotifera</taxon>
        <taxon>Eurotatoria</taxon>
        <taxon>Monogononta</taxon>
        <taxon>Pseudotrocha</taxon>
        <taxon>Ploima</taxon>
        <taxon>Brachionidae</taxon>
        <taxon>Brachionus</taxon>
    </lineage>
</organism>
<keyword evidence="3" id="KW-1185">Reference proteome</keyword>
<dbReference type="Proteomes" id="UP000276133">
    <property type="component" value="Unassembled WGS sequence"/>
</dbReference>
<dbReference type="EMBL" id="REGN01007600">
    <property type="protein sequence ID" value="RNA05786.1"/>
    <property type="molecule type" value="Genomic_DNA"/>
</dbReference>
<comment type="caution">
    <text evidence="2">The sequence shown here is derived from an EMBL/GenBank/DDBJ whole genome shotgun (WGS) entry which is preliminary data.</text>
</comment>
<feature type="compositionally biased region" description="Polar residues" evidence="1">
    <location>
        <begin position="114"/>
        <end position="127"/>
    </location>
</feature>
<protein>
    <recommendedName>
        <fullName evidence="4">Gap-Pol poly</fullName>
    </recommendedName>
</protein>
<name>A0A3M7Q2V7_BRAPC</name>
<feature type="compositionally biased region" description="Basic and acidic residues" evidence="1">
    <location>
        <begin position="92"/>
        <end position="101"/>
    </location>
</feature>
<dbReference type="AlphaFoldDB" id="A0A3M7Q2V7"/>
<feature type="compositionally biased region" description="Low complexity" evidence="1">
    <location>
        <begin position="128"/>
        <end position="146"/>
    </location>
</feature>
<accession>A0A3M7Q2V7</accession>
<evidence type="ECO:0008006" key="4">
    <source>
        <dbReference type="Google" id="ProtNLM"/>
    </source>
</evidence>
<gene>
    <name evidence="2" type="ORF">BpHYR1_003568</name>
</gene>
<reference evidence="2 3" key="1">
    <citation type="journal article" date="2018" name="Sci. Rep.">
        <title>Genomic signatures of local adaptation to the degree of environmental predictability in rotifers.</title>
        <authorList>
            <person name="Franch-Gras L."/>
            <person name="Hahn C."/>
            <person name="Garcia-Roger E.M."/>
            <person name="Carmona M.J."/>
            <person name="Serra M."/>
            <person name="Gomez A."/>
        </authorList>
    </citation>
    <scope>NUCLEOTIDE SEQUENCE [LARGE SCALE GENOMIC DNA]</scope>
    <source>
        <strain evidence="2">HYR1</strain>
    </source>
</reference>
<evidence type="ECO:0000313" key="2">
    <source>
        <dbReference type="EMBL" id="RNA05786.1"/>
    </source>
</evidence>
<evidence type="ECO:0000256" key="1">
    <source>
        <dbReference type="SAM" id="MobiDB-lite"/>
    </source>
</evidence>
<evidence type="ECO:0000313" key="3">
    <source>
        <dbReference type="Proteomes" id="UP000276133"/>
    </source>
</evidence>
<feature type="region of interest" description="Disordered" evidence="1">
    <location>
        <begin position="92"/>
        <end position="203"/>
    </location>
</feature>